<dbReference type="EMBL" id="CP158292">
    <property type="protein sequence ID" value="XBV43203.1"/>
    <property type="molecule type" value="Genomic_DNA"/>
</dbReference>
<dbReference type="RefSeq" id="WP_312463340.1">
    <property type="nucleotide sequence ID" value="NZ_CP158292.1"/>
</dbReference>
<proteinExistence type="predicted"/>
<gene>
    <name evidence="1" type="ORF">AAF463_11270</name>
</gene>
<accession>A0AAU7TRM9</accession>
<evidence type="ECO:0000313" key="1">
    <source>
        <dbReference type="EMBL" id="XBV43203.1"/>
    </source>
</evidence>
<protein>
    <submittedName>
        <fullName evidence="1">Uncharacterized protein</fullName>
    </submittedName>
</protein>
<organism evidence="1">
    <name type="scientific">Pantoea sp. BJ2</name>
    <dbReference type="NCBI Taxonomy" id="3141322"/>
    <lineage>
        <taxon>Bacteria</taxon>
        <taxon>Pseudomonadati</taxon>
        <taxon>Pseudomonadota</taxon>
        <taxon>Gammaproteobacteria</taxon>
        <taxon>Enterobacterales</taxon>
        <taxon>Erwiniaceae</taxon>
        <taxon>Pantoea</taxon>
    </lineage>
</organism>
<name>A0AAU7TRM9_9GAMM</name>
<dbReference type="AlphaFoldDB" id="A0AAU7TRM9"/>
<sequence length="65" mass="7062">MDIEVCDLAMDAVRTVMGQAVINMLDEGIPITNESLVGYMAAMFEDEDGSCVAELAMYLFGVSKH</sequence>
<reference evidence="1" key="1">
    <citation type="submission" date="2024-06" db="EMBL/GenBank/DDBJ databases">
        <title>Multiomics insights into the TNT degradation mechanism by Pantoea sp. BJ2 isolated from an ammunition destruction site.</title>
        <authorList>
            <person name="Luo J."/>
        </authorList>
    </citation>
    <scope>NUCLEOTIDE SEQUENCE</scope>
    <source>
        <strain evidence="1">BJ2</strain>
    </source>
</reference>